<feature type="active site" description="Proton donor" evidence="6">
    <location>
        <position position="638"/>
    </location>
</feature>
<evidence type="ECO:0000256" key="3">
    <source>
        <dbReference type="ARBA" id="ARBA00007658"/>
    </source>
</evidence>
<dbReference type="GO" id="GO:0005783">
    <property type="term" value="C:endoplasmic reticulum"/>
    <property type="evidence" value="ECO:0007669"/>
    <property type="project" value="TreeGrafter"/>
</dbReference>
<dbReference type="InterPro" id="IPR001382">
    <property type="entry name" value="Glyco_hydro_47"/>
</dbReference>
<feature type="active site" evidence="6">
    <location>
        <position position="781"/>
    </location>
</feature>
<evidence type="ECO:0000256" key="2">
    <source>
        <dbReference type="ARBA" id="ARBA00004922"/>
    </source>
</evidence>
<dbReference type="EC" id="3.2.1.-" evidence="9"/>
<dbReference type="InterPro" id="IPR012341">
    <property type="entry name" value="6hp_glycosidase-like_sf"/>
</dbReference>
<keyword evidence="7" id="KW-0106">Calcium</keyword>
<reference evidence="11 12" key="1">
    <citation type="submission" date="2019-06" db="EMBL/GenBank/DDBJ databases">
        <title>Wine fermentation using esterase from Monascus purpureus.</title>
        <authorList>
            <person name="Geng C."/>
            <person name="Zhang Y."/>
        </authorList>
    </citation>
    <scope>NUCLEOTIDE SEQUENCE [LARGE SCALE GENOMIC DNA]</scope>
    <source>
        <strain evidence="11">HQ1</strain>
    </source>
</reference>
<evidence type="ECO:0000256" key="7">
    <source>
        <dbReference type="PIRSR" id="PIRSR601382-2"/>
    </source>
</evidence>
<dbReference type="Proteomes" id="UP000319663">
    <property type="component" value="Unassembled WGS sequence"/>
</dbReference>
<feature type="compositionally biased region" description="Basic and acidic residues" evidence="10">
    <location>
        <begin position="92"/>
        <end position="101"/>
    </location>
</feature>
<comment type="similarity">
    <text evidence="3 9">Belongs to the glycosyl hydrolase 47 family.</text>
</comment>
<dbReference type="InterPro" id="IPR036026">
    <property type="entry name" value="Seven-hairpin_glycosidases"/>
</dbReference>
<proteinExistence type="inferred from homology"/>
<comment type="caution">
    <text evidence="11">The sequence shown here is derived from an EMBL/GenBank/DDBJ whole genome shotgun (WGS) entry which is preliminary data.</text>
</comment>
<evidence type="ECO:0000256" key="6">
    <source>
        <dbReference type="PIRSR" id="PIRSR601382-1"/>
    </source>
</evidence>
<keyword evidence="4 9" id="KW-0378">Hydrolase</keyword>
<dbReference type="Gene3D" id="1.50.10.10">
    <property type="match status" value="3"/>
</dbReference>
<dbReference type="PRINTS" id="PR00747">
    <property type="entry name" value="GLYHDRLASE47"/>
</dbReference>
<feature type="binding site" evidence="7">
    <location>
        <position position="867"/>
    </location>
    <ligand>
        <name>Ca(2+)</name>
        <dbReference type="ChEBI" id="CHEBI:29108"/>
    </ligand>
</feature>
<feature type="disulfide bond" evidence="8">
    <location>
        <begin position="595"/>
        <end position="624"/>
    </location>
</feature>
<comment type="pathway">
    <text evidence="2">Protein modification; protein glycosylation.</text>
</comment>
<dbReference type="UniPathway" id="UPA00378"/>
<feature type="compositionally biased region" description="Basic and acidic residues" evidence="10">
    <location>
        <begin position="129"/>
        <end position="141"/>
    </location>
</feature>
<feature type="region of interest" description="Disordered" evidence="10">
    <location>
        <begin position="34"/>
        <end position="159"/>
    </location>
</feature>
<dbReference type="GO" id="GO:0016020">
    <property type="term" value="C:membrane"/>
    <property type="evidence" value="ECO:0007669"/>
    <property type="project" value="InterPro"/>
</dbReference>
<evidence type="ECO:0000313" key="11">
    <source>
        <dbReference type="EMBL" id="TQB72333.1"/>
    </source>
</evidence>
<evidence type="ECO:0000256" key="4">
    <source>
        <dbReference type="ARBA" id="ARBA00022801"/>
    </source>
</evidence>
<keyword evidence="9" id="KW-0326">Glycosidase</keyword>
<name>A0A507QTE0_MONPU</name>
<sequence length="877" mass="98772">MFRFRRYRPFIVIAAVFILAFFYFARAPVWSPVTPEDLRKPVDIPQPPSSDTKEAIPLSPPNSPPPPPPPPAHDPIPEPASDKPAWTPDFKTSPEKTEGSQEKPTVSQGEADIPVDMPSKPQVPSSDKTVPEPHSQPKEGGEPFAEEEDFSSEFGAQGQGRLEVTLPDTGLPAVHWRKLPENFPLLTGNIIPLPTGRPKKLPKLQAQFKDESSDEKFERLQRLSTIKRAFEHAWNGYKTHAMGHDELYPIKGGARDPFNGWGATLVDSLDTLWIMDMKTEFTAALDAVKKIDFTTSPRKDIPVFETVIRYLGGLLGAYDISGHRYQVLLDKAVEIGEIIIGAFDTPNRMPVPFYHWSPTYVSQAHRSDVRIVLAELGSLSLELTRLAQLTNQNKYYDAIARVTNELEILQNKTKLPGMWPLRIDASGCVKNKPVTDYELTDDDDSVDSGMTLIQPKDVPTDVEGRKTFAERKDGSGLLADDASPIKNVEPRTPKNCMEGLNTPLDTPDTFSMGALADSTYEYLPKEYMLLGGLNEQYRTMYEKAMDTARKYLLFRPMVKDDRDLRFTADLTLTKPIDEEDPKSLSYSYEGAHLTCFVGGMFAVGAKVFGIDSDLDTAAKLTDGCVWAYESTRTGIMPEKIQLLPCENNETCPWDEALYRKALDPNPELRAGWLQEQRRESTVRVQEPPAANRSFVPTPSPSFLPLIHKRDTDPSSAAVKAESTPTPIPKNVDDLSDRNVATTPNQAPVISHEDFVEARIENERLSSGFVRIIARQYVLRPEAIESVFIMFRLTGDNYWRQKGWKMFEAVEKYTRTELAHSAIQDVTVEKPAFRDEMESFWLAETLKYFYLLFSDPTVVSLDEYVLNTEAHPLKRPEY</sequence>
<comment type="cofactor">
    <cofactor evidence="1 7">
        <name>Ca(2+)</name>
        <dbReference type="ChEBI" id="CHEBI:29108"/>
    </cofactor>
</comment>
<evidence type="ECO:0000313" key="12">
    <source>
        <dbReference type="Proteomes" id="UP000319663"/>
    </source>
</evidence>
<dbReference type="GO" id="GO:0036503">
    <property type="term" value="P:ERAD pathway"/>
    <property type="evidence" value="ECO:0007669"/>
    <property type="project" value="UniProtKB-ARBA"/>
</dbReference>
<dbReference type="OrthoDB" id="10052040at2759"/>
<dbReference type="InterPro" id="IPR050749">
    <property type="entry name" value="Glycosyl_Hydrolase_47"/>
</dbReference>
<keyword evidence="5 8" id="KW-1015">Disulfide bond</keyword>
<protein>
    <recommendedName>
        <fullName evidence="9">alpha-1,2-Mannosidase</fullName>
        <ecNumber evidence="9">3.2.1.-</ecNumber>
    </recommendedName>
</protein>
<keyword evidence="12" id="KW-1185">Reference proteome</keyword>
<evidence type="ECO:0000256" key="9">
    <source>
        <dbReference type="RuleBase" id="RU361193"/>
    </source>
</evidence>
<feature type="compositionally biased region" description="Pro residues" evidence="10">
    <location>
        <begin position="58"/>
        <end position="78"/>
    </location>
</feature>
<dbReference type="STRING" id="5098.A0A507QTE0"/>
<dbReference type="GO" id="GO:0005975">
    <property type="term" value="P:carbohydrate metabolic process"/>
    <property type="evidence" value="ECO:0007669"/>
    <property type="project" value="InterPro"/>
</dbReference>
<dbReference type="Pfam" id="PF01532">
    <property type="entry name" value="Glyco_hydro_47"/>
    <property type="match status" value="1"/>
</dbReference>
<evidence type="ECO:0000256" key="10">
    <source>
        <dbReference type="SAM" id="MobiDB-lite"/>
    </source>
</evidence>
<dbReference type="GO" id="GO:0005509">
    <property type="term" value="F:calcium ion binding"/>
    <property type="evidence" value="ECO:0007669"/>
    <property type="project" value="InterPro"/>
</dbReference>
<keyword evidence="7" id="KW-0479">Metal-binding</keyword>
<accession>A0A507QTE0</accession>
<dbReference type="GO" id="GO:0004571">
    <property type="term" value="F:mannosyl-oligosaccharide 1,2-alpha-mannosidase activity"/>
    <property type="evidence" value="ECO:0007669"/>
    <property type="project" value="InterPro"/>
</dbReference>
<evidence type="ECO:0000256" key="1">
    <source>
        <dbReference type="ARBA" id="ARBA00001913"/>
    </source>
</evidence>
<dbReference type="AlphaFoldDB" id="A0A507QTE0"/>
<feature type="region of interest" description="Disordered" evidence="10">
    <location>
        <begin position="713"/>
        <end position="739"/>
    </location>
</feature>
<feature type="active site" evidence="6">
    <location>
        <position position="517"/>
    </location>
</feature>
<dbReference type="EMBL" id="VIFY01000066">
    <property type="protein sequence ID" value="TQB72333.1"/>
    <property type="molecule type" value="Genomic_DNA"/>
</dbReference>
<feature type="active site" description="Proton donor" evidence="6">
    <location>
        <position position="305"/>
    </location>
</feature>
<dbReference type="PANTHER" id="PTHR11742">
    <property type="entry name" value="MANNOSYL-OLIGOSACCHARIDE ALPHA-1,2-MANNOSIDASE-RELATED"/>
    <property type="match status" value="1"/>
</dbReference>
<gene>
    <name evidence="11" type="ORF">MPDQ_006928</name>
</gene>
<dbReference type="SUPFAM" id="SSF48225">
    <property type="entry name" value="Seven-hairpin glycosidases"/>
    <property type="match status" value="1"/>
</dbReference>
<evidence type="ECO:0000256" key="8">
    <source>
        <dbReference type="PIRSR" id="PIRSR601382-3"/>
    </source>
</evidence>
<evidence type="ECO:0000256" key="5">
    <source>
        <dbReference type="ARBA" id="ARBA00023157"/>
    </source>
</evidence>
<organism evidence="11 12">
    <name type="scientific">Monascus purpureus</name>
    <name type="common">Red mold</name>
    <name type="synonym">Monascus anka</name>
    <dbReference type="NCBI Taxonomy" id="5098"/>
    <lineage>
        <taxon>Eukaryota</taxon>
        <taxon>Fungi</taxon>
        <taxon>Dikarya</taxon>
        <taxon>Ascomycota</taxon>
        <taxon>Pezizomycotina</taxon>
        <taxon>Eurotiomycetes</taxon>
        <taxon>Eurotiomycetidae</taxon>
        <taxon>Eurotiales</taxon>
        <taxon>Aspergillaceae</taxon>
        <taxon>Monascus</taxon>
    </lineage>
</organism>
<dbReference type="PANTHER" id="PTHR11742:SF103">
    <property type="entry name" value="ENDOPLASMIC RETICULUM MANNOSIDASE MNL2-RELATED"/>
    <property type="match status" value="1"/>
</dbReference>